<dbReference type="EMBL" id="LR796303">
    <property type="protein sequence ID" value="CAB4135506.1"/>
    <property type="molecule type" value="Genomic_DNA"/>
</dbReference>
<reference evidence="3" key="1">
    <citation type="submission" date="2020-05" db="EMBL/GenBank/DDBJ databases">
        <authorList>
            <person name="Chiriac C."/>
            <person name="Salcher M."/>
            <person name="Ghai R."/>
            <person name="Kavagutti S V."/>
        </authorList>
    </citation>
    <scope>NUCLEOTIDE SEQUENCE</scope>
</reference>
<sequence length="66" mass="7753">MTDYKSLYGHAYRNIREVLEVAEYELASPHPLWSSLNELIETCDTMEKTLNIANPTDAFKYEKRNK</sequence>
<evidence type="ECO:0000313" key="4">
    <source>
        <dbReference type="EMBL" id="CAB4194009.1"/>
    </source>
</evidence>
<evidence type="ECO:0000313" key="3">
    <source>
        <dbReference type="EMBL" id="CAB4180433.1"/>
    </source>
</evidence>
<evidence type="ECO:0000313" key="2">
    <source>
        <dbReference type="EMBL" id="CAB4174026.1"/>
    </source>
</evidence>
<dbReference type="EMBL" id="LR796998">
    <property type="protein sequence ID" value="CAB4180433.1"/>
    <property type="molecule type" value="Genomic_DNA"/>
</dbReference>
<dbReference type="EMBL" id="LR796925">
    <property type="protein sequence ID" value="CAB4174026.1"/>
    <property type="molecule type" value="Genomic_DNA"/>
</dbReference>
<organism evidence="3">
    <name type="scientific">uncultured Caudovirales phage</name>
    <dbReference type="NCBI Taxonomy" id="2100421"/>
    <lineage>
        <taxon>Viruses</taxon>
        <taxon>Duplodnaviria</taxon>
        <taxon>Heunggongvirae</taxon>
        <taxon>Uroviricota</taxon>
        <taxon>Caudoviricetes</taxon>
        <taxon>Peduoviridae</taxon>
        <taxon>Maltschvirus</taxon>
        <taxon>Maltschvirus maltsch</taxon>
    </lineage>
</organism>
<proteinExistence type="predicted"/>
<evidence type="ECO:0000313" key="1">
    <source>
        <dbReference type="EMBL" id="CAB4135506.1"/>
    </source>
</evidence>
<gene>
    <name evidence="3" type="ORF">UFOVP1037_25</name>
    <name evidence="4" type="ORF">UFOVP1250_27</name>
    <name evidence="1" type="ORF">UFOVP287_30</name>
    <name evidence="2" type="ORF">UFOVP969_22</name>
</gene>
<name>A0A6J5Q8R3_9CAUD</name>
<protein>
    <submittedName>
        <fullName evidence="3">Uncharacterized protein</fullName>
    </submittedName>
</protein>
<accession>A0A6J5Q8R3</accession>
<dbReference type="EMBL" id="LR797199">
    <property type="protein sequence ID" value="CAB4194009.1"/>
    <property type="molecule type" value="Genomic_DNA"/>
</dbReference>